<reference evidence="1 2" key="2">
    <citation type="journal article" date="2022" name="Mol. Ecol. Resour.">
        <title>The genomes of chicory, endive, great burdock and yacon provide insights into Asteraceae paleo-polyploidization history and plant inulin production.</title>
        <authorList>
            <person name="Fan W."/>
            <person name="Wang S."/>
            <person name="Wang H."/>
            <person name="Wang A."/>
            <person name="Jiang F."/>
            <person name="Liu H."/>
            <person name="Zhao H."/>
            <person name="Xu D."/>
            <person name="Zhang Y."/>
        </authorList>
    </citation>
    <scope>NUCLEOTIDE SEQUENCE [LARGE SCALE GENOMIC DNA]</scope>
    <source>
        <strain evidence="2">cv. Yunnan</strain>
        <tissue evidence="1">Leaves</tissue>
    </source>
</reference>
<accession>A0ACB9HUG3</accession>
<evidence type="ECO:0000313" key="1">
    <source>
        <dbReference type="EMBL" id="KAI3798462.1"/>
    </source>
</evidence>
<proteinExistence type="predicted"/>
<organism evidence="1 2">
    <name type="scientific">Smallanthus sonchifolius</name>
    <dbReference type="NCBI Taxonomy" id="185202"/>
    <lineage>
        <taxon>Eukaryota</taxon>
        <taxon>Viridiplantae</taxon>
        <taxon>Streptophyta</taxon>
        <taxon>Embryophyta</taxon>
        <taxon>Tracheophyta</taxon>
        <taxon>Spermatophyta</taxon>
        <taxon>Magnoliopsida</taxon>
        <taxon>eudicotyledons</taxon>
        <taxon>Gunneridae</taxon>
        <taxon>Pentapetalae</taxon>
        <taxon>asterids</taxon>
        <taxon>campanulids</taxon>
        <taxon>Asterales</taxon>
        <taxon>Asteraceae</taxon>
        <taxon>Asteroideae</taxon>
        <taxon>Heliantheae alliance</taxon>
        <taxon>Millerieae</taxon>
        <taxon>Smallanthus</taxon>
    </lineage>
</organism>
<dbReference type="EMBL" id="CM042028">
    <property type="protein sequence ID" value="KAI3798462.1"/>
    <property type="molecule type" value="Genomic_DNA"/>
</dbReference>
<evidence type="ECO:0000313" key="2">
    <source>
        <dbReference type="Proteomes" id="UP001056120"/>
    </source>
</evidence>
<reference evidence="2" key="1">
    <citation type="journal article" date="2022" name="Mol. Ecol. Resour.">
        <title>The genomes of chicory, endive, great burdock and yacon provide insights into Asteraceae palaeo-polyploidization history and plant inulin production.</title>
        <authorList>
            <person name="Fan W."/>
            <person name="Wang S."/>
            <person name="Wang H."/>
            <person name="Wang A."/>
            <person name="Jiang F."/>
            <person name="Liu H."/>
            <person name="Zhao H."/>
            <person name="Xu D."/>
            <person name="Zhang Y."/>
        </authorList>
    </citation>
    <scope>NUCLEOTIDE SEQUENCE [LARGE SCALE GENOMIC DNA]</scope>
    <source>
        <strain evidence="2">cv. Yunnan</strain>
    </source>
</reference>
<gene>
    <name evidence="1" type="ORF">L1987_33739</name>
</gene>
<name>A0ACB9HUG3_9ASTR</name>
<protein>
    <submittedName>
        <fullName evidence="1">Uncharacterized protein</fullName>
    </submittedName>
</protein>
<comment type="caution">
    <text evidence="1">The sequence shown here is derived from an EMBL/GenBank/DDBJ whole genome shotgun (WGS) entry which is preliminary data.</text>
</comment>
<dbReference type="Proteomes" id="UP001056120">
    <property type="component" value="Linkage Group LG11"/>
</dbReference>
<sequence length="522" mass="59752">MVRSMMCRTNLPHSIWSYALMTVARIVKLAPTKKVNKTPYEIWHGSKPNLSYLRVWGCDAYVTRDSVDKLDPRGKKVVFVGYYNISGHYFYHPDANVISIKRKGHFLEKEILERGTRDNIVSVRTRKEPDRYLWHVEGTEVLLLAESSDEPTNYKSAISDPESTKWLEAMNAEMQSMRDNQIKEFGFVKNEDEPCVYRKASGSTISFLILYVDDILIIGNNIPMLKEVKHWLGTCFTMKDLGEAAYIVGIKIYRDRSKRLLGLSQGTYIDKVMARFHMENSKKGGVPMTKGTVLNKSQSPSTDIETKCMASICFDDWFYHQSPGIAHWTAVKNILKYLSRTKDMFLIFGGVEEELIVRCYTDASFQTDRDDSRSQSGFVFTLNGGAISRKSSKKSVVTDSTTESEYIVASDAAKYILRKFHYIREIMERCDIVISKVDTDQNLADPFTKPMTQEKHDPHKNAIGLSFASNMFDLVCGFIKALVRNRSEVQWELYVVDKGFCTLTRYVTVRHRGALVIRTGEV</sequence>
<keyword evidence="2" id="KW-1185">Reference proteome</keyword>